<evidence type="ECO:0000256" key="1">
    <source>
        <dbReference type="SAM" id="MobiDB-lite"/>
    </source>
</evidence>
<name>A0A375G6D3_9BURK</name>
<comment type="caution">
    <text evidence="2">The sequence shown here is derived from an EMBL/GenBank/DDBJ whole genome shotgun (WGS) entry which is preliminary data.</text>
</comment>
<feature type="region of interest" description="Disordered" evidence="1">
    <location>
        <begin position="1"/>
        <end position="20"/>
    </location>
</feature>
<dbReference type="AlphaFoldDB" id="A0A375G6D3"/>
<organism evidence="2">
    <name type="scientific">Cupriavidus oxalaticus</name>
    <dbReference type="NCBI Taxonomy" id="96344"/>
    <lineage>
        <taxon>Bacteria</taxon>
        <taxon>Pseudomonadati</taxon>
        <taxon>Pseudomonadota</taxon>
        <taxon>Betaproteobacteria</taxon>
        <taxon>Burkholderiales</taxon>
        <taxon>Burkholderiaceae</taxon>
        <taxon>Cupriavidus</taxon>
    </lineage>
</organism>
<gene>
    <name evidence="2" type="ORF">CO2235_190101</name>
</gene>
<proteinExistence type="predicted"/>
<evidence type="ECO:0000313" key="2">
    <source>
        <dbReference type="EMBL" id="SPC13606.1"/>
    </source>
</evidence>
<dbReference type="Proteomes" id="UP000256862">
    <property type="component" value="Chromosome CO2235"/>
</dbReference>
<accession>A0A375G6D3</accession>
<reference evidence="2" key="1">
    <citation type="submission" date="2018-01" db="EMBL/GenBank/DDBJ databases">
        <authorList>
            <person name="Clerissi C."/>
        </authorList>
    </citation>
    <scope>NUCLEOTIDE SEQUENCE</scope>
    <source>
        <strain evidence="2">Cupriavidus oxalaticus LMG 2235</strain>
    </source>
</reference>
<protein>
    <submittedName>
        <fullName evidence="2">Uncharacterized protein</fullName>
    </submittedName>
</protein>
<sequence length="20" mass="2314">MSQEKLKYPRGFASLAHGHR</sequence>
<dbReference type="EMBL" id="OGUS01000119">
    <property type="protein sequence ID" value="SPC13606.1"/>
    <property type="molecule type" value="Genomic_DNA"/>
</dbReference>